<evidence type="ECO:0000313" key="3">
    <source>
        <dbReference type="Proteomes" id="UP000507470"/>
    </source>
</evidence>
<keyword evidence="3" id="KW-1185">Reference proteome</keyword>
<protein>
    <submittedName>
        <fullName evidence="2">Uncharacterized protein</fullName>
    </submittedName>
</protein>
<reference evidence="2 3" key="1">
    <citation type="submission" date="2020-06" db="EMBL/GenBank/DDBJ databases">
        <authorList>
            <person name="Li R."/>
            <person name="Bekaert M."/>
        </authorList>
    </citation>
    <scope>NUCLEOTIDE SEQUENCE [LARGE SCALE GENOMIC DNA]</scope>
    <source>
        <strain evidence="3">wild</strain>
    </source>
</reference>
<dbReference type="OrthoDB" id="6131209at2759"/>
<dbReference type="EMBL" id="CACVKT020006043">
    <property type="protein sequence ID" value="CAC5399652.1"/>
    <property type="molecule type" value="Genomic_DNA"/>
</dbReference>
<proteinExistence type="predicted"/>
<evidence type="ECO:0000313" key="2">
    <source>
        <dbReference type="EMBL" id="CAC5399652.1"/>
    </source>
</evidence>
<sequence>MGKLYKLVLIFGLPFVTCERSYPLSGETVDVVSCASHYNGNCCINSYDIQVKNCGEYYVFNLKHTQEDKVSASHIIPSYSKQGTEVKCAEVETSDNGGLTPGCEFDPCHPINYKVINGEIKRSSNYTLKNCGSYRTYYLQQLNVDKSAYCFGTLPVPETTTIKSTTISTTEKPDKGKHDYITYSEYISNVNEKRC</sequence>
<accession>A0A6J8CXJ4</accession>
<gene>
    <name evidence="2" type="ORF">MCOR_33896</name>
</gene>
<dbReference type="Proteomes" id="UP000507470">
    <property type="component" value="Unassembled WGS sequence"/>
</dbReference>
<dbReference type="AlphaFoldDB" id="A0A6J8CXJ4"/>
<evidence type="ECO:0000256" key="1">
    <source>
        <dbReference type="SAM" id="SignalP"/>
    </source>
</evidence>
<feature type="signal peptide" evidence="1">
    <location>
        <begin position="1"/>
        <end position="18"/>
    </location>
</feature>
<organism evidence="2 3">
    <name type="scientific">Mytilus coruscus</name>
    <name type="common">Sea mussel</name>
    <dbReference type="NCBI Taxonomy" id="42192"/>
    <lineage>
        <taxon>Eukaryota</taxon>
        <taxon>Metazoa</taxon>
        <taxon>Spiralia</taxon>
        <taxon>Lophotrochozoa</taxon>
        <taxon>Mollusca</taxon>
        <taxon>Bivalvia</taxon>
        <taxon>Autobranchia</taxon>
        <taxon>Pteriomorphia</taxon>
        <taxon>Mytilida</taxon>
        <taxon>Mytiloidea</taxon>
        <taxon>Mytilidae</taxon>
        <taxon>Mytilinae</taxon>
        <taxon>Mytilus</taxon>
    </lineage>
</organism>
<name>A0A6J8CXJ4_MYTCO</name>
<keyword evidence="1" id="KW-0732">Signal</keyword>
<feature type="chain" id="PRO_5027081091" evidence="1">
    <location>
        <begin position="19"/>
        <end position="195"/>
    </location>
</feature>